<evidence type="ECO:0000256" key="2">
    <source>
        <dbReference type="SAM" id="MobiDB-lite"/>
    </source>
</evidence>
<gene>
    <name evidence="3" type="ORF">FA13DRAFT_1704097</name>
</gene>
<evidence type="ECO:0000313" key="4">
    <source>
        <dbReference type="Proteomes" id="UP000298030"/>
    </source>
</evidence>
<sequence>MEDHSTSAQLTSAPVLTPIGTRGHSQRDRRLPRRFMDPFVLSSSLVGGVEVPPSISTKAGAPHAGGRDNVNVGGRRAGTQINHSVAATARGRSRDLQKVKEEVAMLAHRVQALEHVENRLKRKLAERKEELKDVMTELQGTRTELILAEEKIEEMGVQLQLAGGEFEKYRRWWLTEYYSLKVVLELVSRRDNVEEIAAASRARFIAHSGSSQA</sequence>
<accession>A0A4Y7U136</accession>
<feature type="region of interest" description="Disordered" evidence="2">
    <location>
        <begin position="1"/>
        <end position="31"/>
    </location>
</feature>
<organism evidence="3 4">
    <name type="scientific">Coprinellus micaceus</name>
    <name type="common">Glistening ink-cap mushroom</name>
    <name type="synonym">Coprinus micaceus</name>
    <dbReference type="NCBI Taxonomy" id="71717"/>
    <lineage>
        <taxon>Eukaryota</taxon>
        <taxon>Fungi</taxon>
        <taxon>Dikarya</taxon>
        <taxon>Basidiomycota</taxon>
        <taxon>Agaricomycotina</taxon>
        <taxon>Agaricomycetes</taxon>
        <taxon>Agaricomycetidae</taxon>
        <taxon>Agaricales</taxon>
        <taxon>Agaricineae</taxon>
        <taxon>Psathyrellaceae</taxon>
        <taxon>Coprinellus</taxon>
    </lineage>
</organism>
<protein>
    <submittedName>
        <fullName evidence="3">Uncharacterized protein</fullName>
    </submittedName>
</protein>
<feature type="coiled-coil region" evidence="1">
    <location>
        <begin position="96"/>
        <end position="144"/>
    </location>
</feature>
<keyword evidence="4" id="KW-1185">Reference proteome</keyword>
<dbReference type="AlphaFoldDB" id="A0A4Y7U136"/>
<proteinExistence type="predicted"/>
<comment type="caution">
    <text evidence="3">The sequence shown here is derived from an EMBL/GenBank/DDBJ whole genome shotgun (WGS) entry which is preliminary data.</text>
</comment>
<name>A0A4Y7U136_COPMI</name>
<feature type="compositionally biased region" description="Polar residues" evidence="2">
    <location>
        <begin position="1"/>
        <end position="14"/>
    </location>
</feature>
<evidence type="ECO:0000256" key="1">
    <source>
        <dbReference type="SAM" id="Coils"/>
    </source>
</evidence>
<dbReference type="Proteomes" id="UP000298030">
    <property type="component" value="Unassembled WGS sequence"/>
</dbReference>
<evidence type="ECO:0000313" key="3">
    <source>
        <dbReference type="EMBL" id="TEB39961.1"/>
    </source>
</evidence>
<reference evidence="3 4" key="1">
    <citation type="journal article" date="2019" name="Nat. Ecol. Evol.">
        <title>Megaphylogeny resolves global patterns of mushroom evolution.</title>
        <authorList>
            <person name="Varga T."/>
            <person name="Krizsan K."/>
            <person name="Foldi C."/>
            <person name="Dima B."/>
            <person name="Sanchez-Garcia M."/>
            <person name="Sanchez-Ramirez S."/>
            <person name="Szollosi G.J."/>
            <person name="Szarkandi J.G."/>
            <person name="Papp V."/>
            <person name="Albert L."/>
            <person name="Andreopoulos W."/>
            <person name="Angelini C."/>
            <person name="Antonin V."/>
            <person name="Barry K.W."/>
            <person name="Bougher N.L."/>
            <person name="Buchanan P."/>
            <person name="Buyck B."/>
            <person name="Bense V."/>
            <person name="Catcheside P."/>
            <person name="Chovatia M."/>
            <person name="Cooper J."/>
            <person name="Damon W."/>
            <person name="Desjardin D."/>
            <person name="Finy P."/>
            <person name="Geml J."/>
            <person name="Haridas S."/>
            <person name="Hughes K."/>
            <person name="Justo A."/>
            <person name="Karasinski D."/>
            <person name="Kautmanova I."/>
            <person name="Kiss B."/>
            <person name="Kocsube S."/>
            <person name="Kotiranta H."/>
            <person name="LaButti K.M."/>
            <person name="Lechner B.E."/>
            <person name="Liimatainen K."/>
            <person name="Lipzen A."/>
            <person name="Lukacs Z."/>
            <person name="Mihaltcheva S."/>
            <person name="Morgado L.N."/>
            <person name="Niskanen T."/>
            <person name="Noordeloos M.E."/>
            <person name="Ohm R.A."/>
            <person name="Ortiz-Santana B."/>
            <person name="Ovrebo C."/>
            <person name="Racz N."/>
            <person name="Riley R."/>
            <person name="Savchenko A."/>
            <person name="Shiryaev A."/>
            <person name="Soop K."/>
            <person name="Spirin V."/>
            <person name="Szebenyi C."/>
            <person name="Tomsovsky M."/>
            <person name="Tulloss R.E."/>
            <person name="Uehling J."/>
            <person name="Grigoriev I.V."/>
            <person name="Vagvolgyi C."/>
            <person name="Papp T."/>
            <person name="Martin F.M."/>
            <person name="Miettinen O."/>
            <person name="Hibbett D.S."/>
            <person name="Nagy L.G."/>
        </authorList>
    </citation>
    <scope>NUCLEOTIDE SEQUENCE [LARGE SCALE GENOMIC DNA]</scope>
    <source>
        <strain evidence="3 4">FP101781</strain>
    </source>
</reference>
<dbReference type="EMBL" id="QPFP01000001">
    <property type="protein sequence ID" value="TEB39961.1"/>
    <property type="molecule type" value="Genomic_DNA"/>
</dbReference>
<keyword evidence="1" id="KW-0175">Coiled coil</keyword>